<evidence type="ECO:0000313" key="4">
    <source>
        <dbReference type="Proteomes" id="UP000295818"/>
    </source>
</evidence>
<evidence type="ECO:0000313" key="3">
    <source>
        <dbReference type="EMBL" id="TCO21960.1"/>
    </source>
</evidence>
<name>A0ABY2BJI8_9ACTN</name>
<feature type="domain" description="Transposase IS204/IS1001/IS1096/IS1165 helix-turn-helix" evidence="1">
    <location>
        <begin position="88"/>
        <end position="132"/>
    </location>
</feature>
<proteinExistence type="predicted"/>
<gene>
    <name evidence="3" type="ORF">EV644_107285</name>
</gene>
<evidence type="ECO:0000259" key="2">
    <source>
        <dbReference type="Pfam" id="PF14690"/>
    </source>
</evidence>
<reference evidence="3 4" key="1">
    <citation type="journal article" date="2015" name="Stand. Genomic Sci.">
        <title>Genomic Encyclopedia of Bacterial and Archaeal Type Strains, Phase III: the genomes of soil and plant-associated and newly described type strains.</title>
        <authorList>
            <person name="Whitman W.B."/>
            <person name="Woyke T."/>
            <person name="Klenk H.P."/>
            <person name="Zhou Y."/>
            <person name="Lilburn T.G."/>
            <person name="Beck B.J."/>
            <person name="De Vos P."/>
            <person name="Vandamme P."/>
            <person name="Eisen J.A."/>
            <person name="Garrity G."/>
            <person name="Hugenholtz P."/>
            <person name="Kyrpides N.C."/>
        </authorList>
    </citation>
    <scope>NUCLEOTIDE SEQUENCE [LARGE SCALE GENOMIC DNA]</scope>
    <source>
        <strain evidence="3 4">VKM Ac-2538</strain>
    </source>
</reference>
<dbReference type="Pfam" id="PF14690">
    <property type="entry name" value="Zn_ribbon_ISL3"/>
    <property type="match status" value="1"/>
</dbReference>
<dbReference type="RefSeq" id="WP_241998585.1">
    <property type="nucleotide sequence ID" value="NZ_SLWM01000007.1"/>
</dbReference>
<protein>
    <submittedName>
        <fullName evidence="3">Transposase IS204/IS1001/IS1096/IS1165 family protein</fullName>
    </submittedName>
</protein>
<organism evidence="3 4">
    <name type="scientific">Kribbella orskensis</name>
    <dbReference type="NCBI Taxonomy" id="2512216"/>
    <lineage>
        <taxon>Bacteria</taxon>
        <taxon>Bacillati</taxon>
        <taxon>Actinomycetota</taxon>
        <taxon>Actinomycetes</taxon>
        <taxon>Propionibacteriales</taxon>
        <taxon>Kribbellaceae</taxon>
        <taxon>Kribbella</taxon>
    </lineage>
</organism>
<sequence>MFGVEGVHVLAATRRDDGTLVLEVETDQVLAGCVSCGVVAVGHGRRVVRLHDAPCFGRPVLVRWRKRIWRCAEQACPVSTWSEDHAYAARRSKLTARAIAWATDALRHDDTTVSAIARHLGVDWHTAWAAIKTEATRRVSRPERLKGGEDAGGR</sequence>
<evidence type="ECO:0000259" key="1">
    <source>
        <dbReference type="Pfam" id="PF13542"/>
    </source>
</evidence>
<dbReference type="InterPro" id="IPR032877">
    <property type="entry name" value="Transposase_HTH"/>
</dbReference>
<keyword evidence="4" id="KW-1185">Reference proteome</keyword>
<comment type="caution">
    <text evidence="3">The sequence shown here is derived from an EMBL/GenBank/DDBJ whole genome shotgun (WGS) entry which is preliminary data.</text>
</comment>
<feature type="domain" description="Transposase IS204/IS1001/IS1096/IS1165 zinc-finger" evidence="2">
    <location>
        <begin position="32"/>
        <end position="73"/>
    </location>
</feature>
<accession>A0ABY2BJI8</accession>
<dbReference type="EMBL" id="SLWM01000007">
    <property type="protein sequence ID" value="TCO21960.1"/>
    <property type="molecule type" value="Genomic_DNA"/>
</dbReference>
<dbReference type="Proteomes" id="UP000295818">
    <property type="component" value="Unassembled WGS sequence"/>
</dbReference>
<dbReference type="InterPro" id="IPR029261">
    <property type="entry name" value="Transposase_Znf"/>
</dbReference>
<dbReference type="Pfam" id="PF13542">
    <property type="entry name" value="HTH_Tnp_ISL3"/>
    <property type="match status" value="1"/>
</dbReference>